<dbReference type="SUPFAM" id="SSF55469">
    <property type="entry name" value="FMN-dependent nitroreductase-like"/>
    <property type="match status" value="1"/>
</dbReference>
<dbReference type="InterPro" id="IPR000415">
    <property type="entry name" value="Nitroreductase-like"/>
</dbReference>
<feature type="domain" description="Nitroreductase" evidence="1">
    <location>
        <begin position="262"/>
        <end position="432"/>
    </location>
</feature>
<dbReference type="RefSeq" id="WP_156214265.1">
    <property type="nucleotide sequence ID" value="NZ_WOFH01000001.1"/>
</dbReference>
<comment type="caution">
    <text evidence="3">The sequence shown here is derived from an EMBL/GenBank/DDBJ whole genome shotgun (WGS) entry which is preliminary data.</text>
</comment>
<feature type="domain" description="Cyanobactin oxidase ThcOx second" evidence="2">
    <location>
        <begin position="118"/>
        <end position="156"/>
    </location>
</feature>
<dbReference type="InterPro" id="IPR052544">
    <property type="entry name" value="Bacteriocin_Proc_Enz"/>
</dbReference>
<dbReference type="EMBL" id="WOFH01000001">
    <property type="protein sequence ID" value="MUN35307.1"/>
    <property type="molecule type" value="Genomic_DNA"/>
</dbReference>
<gene>
    <name evidence="3" type="ORF">GNZ18_01630</name>
</gene>
<reference evidence="3 4" key="1">
    <citation type="submission" date="2019-11" db="EMBL/GenBank/DDBJ databases">
        <authorList>
            <person name="Cao P."/>
        </authorList>
    </citation>
    <scope>NUCLEOTIDE SEQUENCE [LARGE SCALE GENOMIC DNA]</scope>
    <source>
        <strain evidence="3 4">NEAU-AAG5</strain>
    </source>
</reference>
<dbReference type="NCBIfam" id="TIGR03605">
    <property type="entry name" value="antibiot_sagB"/>
    <property type="match status" value="1"/>
</dbReference>
<protein>
    <submittedName>
        <fullName evidence="3">SagB/ThcOx family dehydrogenase</fullName>
    </submittedName>
</protein>
<evidence type="ECO:0000259" key="2">
    <source>
        <dbReference type="Pfam" id="PF22767"/>
    </source>
</evidence>
<dbReference type="InterPro" id="IPR054488">
    <property type="entry name" value="ThcOx_dom2"/>
</dbReference>
<organism evidence="3 4">
    <name type="scientific">Actinomadura litoris</name>
    <dbReference type="NCBI Taxonomy" id="2678616"/>
    <lineage>
        <taxon>Bacteria</taxon>
        <taxon>Bacillati</taxon>
        <taxon>Actinomycetota</taxon>
        <taxon>Actinomycetes</taxon>
        <taxon>Streptosporangiales</taxon>
        <taxon>Thermomonosporaceae</taxon>
        <taxon>Actinomadura</taxon>
    </lineage>
</organism>
<dbReference type="PANTHER" id="PTHR43745">
    <property type="entry name" value="NITROREDUCTASE MJ1384-RELATED"/>
    <property type="match status" value="1"/>
</dbReference>
<evidence type="ECO:0000313" key="3">
    <source>
        <dbReference type="EMBL" id="MUN35307.1"/>
    </source>
</evidence>
<dbReference type="CDD" id="cd02142">
    <property type="entry name" value="McbC_SagB-like_oxidoreductase"/>
    <property type="match status" value="1"/>
</dbReference>
<dbReference type="PANTHER" id="PTHR43745:SF2">
    <property type="entry name" value="NITROREDUCTASE MJ1384-RELATED"/>
    <property type="match status" value="1"/>
</dbReference>
<evidence type="ECO:0000259" key="1">
    <source>
        <dbReference type="Pfam" id="PF00881"/>
    </source>
</evidence>
<evidence type="ECO:0000313" key="4">
    <source>
        <dbReference type="Proteomes" id="UP000432015"/>
    </source>
</evidence>
<dbReference type="GO" id="GO:0016491">
    <property type="term" value="F:oxidoreductase activity"/>
    <property type="evidence" value="ECO:0007669"/>
    <property type="project" value="InterPro"/>
</dbReference>
<dbReference type="Pfam" id="PF00881">
    <property type="entry name" value="Nitroreductase"/>
    <property type="match status" value="1"/>
</dbReference>
<sequence>MIGSPEAPGVLTERLALVAGVYRAIARDGRLRLVIGSRFEDFGPAEPWKSELLKRLVTGAADAADGREAELVGRLREGGWLTTEVLRDGVPLYAVQPTGRPEAVPNVQSRAEPGGKAVLSRFAVVHREDGHLVVESPLSWGRVHLHDPALFGVVGGVGAGGPAARRLERDLLRTGLAVTGDEDEDEARLRQWSVHELWFHRRSRLGDRDRLGGGYGRTRWADGVYEEPPFRREPYPGEPIPLYRPDLAELRHGDPTLSAVVEDRRSVRVHDDAAPITLEELGEFLYRCARIRTVSSENGGHLTGRPYPSGGSAYELELYPVVRLASGLDAGAYHYDGHDHVLRRVREPGAETARLLATARQGTLVRAAPQVLIVVTARFGRLMRAYEQMPYSLILKHVGVLYQTMYLVATAMGLAPCGLGGGDSRTFNAVTGTGFTEEGAVGEFMLGSRPASTHTEKP</sequence>
<proteinExistence type="predicted"/>
<name>A0A7K1KTH7_9ACTN</name>
<dbReference type="Pfam" id="PF22767">
    <property type="entry name" value="ThcOx"/>
    <property type="match status" value="1"/>
</dbReference>
<dbReference type="AlphaFoldDB" id="A0A7K1KTH7"/>
<dbReference type="Proteomes" id="UP000432015">
    <property type="component" value="Unassembled WGS sequence"/>
</dbReference>
<accession>A0A7K1KTH7</accession>
<dbReference type="Gene3D" id="3.40.109.10">
    <property type="entry name" value="NADH Oxidase"/>
    <property type="match status" value="1"/>
</dbReference>
<dbReference type="InterPro" id="IPR029479">
    <property type="entry name" value="Nitroreductase"/>
</dbReference>
<keyword evidence="4" id="KW-1185">Reference proteome</keyword>
<dbReference type="InterPro" id="IPR020051">
    <property type="entry name" value="SagB-type_dehydrogenase"/>
</dbReference>